<feature type="transmembrane region" description="Helical" evidence="2">
    <location>
        <begin position="77"/>
        <end position="100"/>
    </location>
</feature>
<dbReference type="GO" id="GO:0016567">
    <property type="term" value="P:protein ubiquitination"/>
    <property type="evidence" value="ECO:0007669"/>
    <property type="project" value="TreeGrafter"/>
</dbReference>
<organism evidence="3">
    <name type="scientific">Saccharomyces paradoxus</name>
    <name type="common">Yeast</name>
    <name type="synonym">Saccharomyces douglasii</name>
    <dbReference type="NCBI Taxonomy" id="27291"/>
    <lineage>
        <taxon>Eukaryota</taxon>
        <taxon>Fungi</taxon>
        <taxon>Dikarya</taxon>
        <taxon>Ascomycota</taxon>
        <taxon>Saccharomycotina</taxon>
        <taxon>Saccharomycetes</taxon>
        <taxon>Saccharomycetales</taxon>
        <taxon>Saccharomycetaceae</taxon>
        <taxon>Saccharomyces</taxon>
    </lineage>
</organism>
<proteinExistence type="predicted"/>
<dbReference type="PANTHER" id="PTHR22696:SF1">
    <property type="entry name" value="E3 UBIQUITIN-PROTEIN LIGASE RNF26"/>
    <property type="match status" value="1"/>
</dbReference>
<dbReference type="InterPro" id="IPR013083">
    <property type="entry name" value="Znf_RING/FYVE/PHD"/>
</dbReference>
<reference evidence="3" key="1">
    <citation type="journal article" date="2017" name="Nat. Genet.">
        <title>Contrasting evolutionary genome dynamics between domesticated and wild yeasts.</title>
        <authorList>
            <person name="Yue J.X."/>
            <person name="Li J."/>
            <person name="Aigrain L."/>
            <person name="Hallin J."/>
            <person name="Persson K."/>
            <person name="Oliver K."/>
            <person name="Bergstrom A."/>
            <person name="Coupland P."/>
            <person name="Warringer J."/>
            <person name="Lagomarsino M.C."/>
            <person name="Fischer G."/>
            <person name="Durbin R."/>
            <person name="Liti G."/>
        </authorList>
    </citation>
    <scope>NUCLEOTIDE SEQUENCE</scope>
    <source>
        <strain evidence="3">CBS432</strain>
    </source>
</reference>
<dbReference type="RefSeq" id="XP_033768422.1">
    <property type="nucleotide sequence ID" value="XM_033912531.1"/>
</dbReference>
<sequence length="631" mass="72199">MNSMNSSTSSENVFINSFSYLNQTSQGVIPGNSTFANVINFPYRLGLSFVGAVNLQYQQTVKSEEIPPTLRSVFDTIGFFFSPYAVFCFVIAIVLNRFVVFYSVLNNGARRTLPLWLSNIFHISAVVVLIAVSLGPLVLGKDFKILSNPVFAQEKILLNIFYTFAYSYCVETIFTIMRNSSPLEGTDYSLFELSIQFYTMTNNDTKLIDSADYTVDCSMAILSRILIHLVEIFRLRNYRLIFSTIMNLCHICYLGIRVKKGGWKSLPFSVKFRHFPKLFSVSIICISLLIFELSCLIRWNPFAKSRNSCELLQFYPLSRNWKKYLNYTGEEDFSAMATKFALLLCSGTELMEKGIRREFPAINIPDNVNERFFISGYLNELAKPCKEDTSINCPKYHSSISRRRYFLMLPNFIICIIKKLVGQVFFAFRDNKNDEIPDNEPSKILRIAEMNPLNNSEPNSADHKEGIELELLNTSDDDYSEDYEPSEVESLRDSDEEDLEEDSLIFNETRDALLDLFSSKDTEIRTDYNWVISTSHILQQKLFSNKILTRASVLDTTSNEVNESFGAERDFDLSCAVCKVNERNTVLWPCRCFALCEDCRISLGLRGFSTCVCCRSKVHGYCKVHPISGSK</sequence>
<dbReference type="FunFam" id="3.30.40.10:FF:000616">
    <property type="entry name" value="Asi3p"/>
    <property type="match status" value="1"/>
</dbReference>
<dbReference type="AlphaFoldDB" id="A0A8B8UXD8"/>
<evidence type="ECO:0000256" key="2">
    <source>
        <dbReference type="SAM" id="Phobius"/>
    </source>
</evidence>
<dbReference type="VEuPathDB" id="FungiDB:SPAR_M02350"/>
<evidence type="ECO:0000256" key="1">
    <source>
        <dbReference type="SAM" id="MobiDB-lite"/>
    </source>
</evidence>
<accession>A0A8B8UXD8</accession>
<feature type="transmembrane region" description="Helical" evidence="2">
    <location>
        <begin position="120"/>
        <end position="139"/>
    </location>
</feature>
<keyword evidence="3" id="KW-0436">Ligase</keyword>
<feature type="transmembrane region" description="Helical" evidence="2">
    <location>
        <begin position="405"/>
        <end position="428"/>
    </location>
</feature>
<dbReference type="GO" id="GO:0006511">
    <property type="term" value="P:ubiquitin-dependent protein catabolic process"/>
    <property type="evidence" value="ECO:0007669"/>
    <property type="project" value="TreeGrafter"/>
</dbReference>
<dbReference type="OrthoDB" id="66726at2759"/>
<evidence type="ECO:0000313" key="3">
    <source>
        <dbReference type="RefSeq" id="XP_033768422.1"/>
    </source>
</evidence>
<dbReference type="CDD" id="cd16616">
    <property type="entry name" value="mRING-HC-C4C4_Asi1p-like"/>
    <property type="match status" value="1"/>
</dbReference>
<keyword evidence="2" id="KW-1133">Transmembrane helix</keyword>
<feature type="region of interest" description="Disordered" evidence="1">
    <location>
        <begin position="477"/>
        <end position="498"/>
    </location>
</feature>
<gene>
    <name evidence="3" type="primary">ASI1</name>
    <name evidence="3" type="ORF">SPAR_M02350</name>
</gene>
<reference evidence="3" key="4">
    <citation type="submission" date="2025-08" db="UniProtKB">
        <authorList>
            <consortium name="RefSeq"/>
        </authorList>
    </citation>
    <scope>IDENTIFICATION</scope>
    <source>
        <strain evidence="3">CBS432</strain>
    </source>
</reference>
<protein>
    <submittedName>
        <fullName evidence="3">Ubiquitin-protein ligase ASI1</fullName>
    </submittedName>
</protein>
<reference evidence="3" key="3">
    <citation type="submission" date="2025-07" db="EMBL/GenBank/DDBJ databases">
        <authorList>
            <consortium name="NCBI Genome Project"/>
        </authorList>
    </citation>
    <scope>NUCLEOTIDE SEQUENCE</scope>
    <source>
        <strain evidence="3">CBS432</strain>
    </source>
</reference>
<dbReference type="PANTHER" id="PTHR22696">
    <property type="entry name" value="E3 UBIQUITIN-PROTEIN LIGASE RNF26"/>
    <property type="match status" value="1"/>
</dbReference>
<feature type="compositionally biased region" description="Acidic residues" evidence="1">
    <location>
        <begin position="477"/>
        <end position="487"/>
    </location>
</feature>
<feature type="transmembrane region" description="Helical" evidence="2">
    <location>
        <begin position="240"/>
        <end position="258"/>
    </location>
</feature>
<dbReference type="GeneID" id="54632812"/>
<keyword evidence="2" id="KW-0812">Transmembrane</keyword>
<dbReference type="Gene3D" id="3.30.40.10">
    <property type="entry name" value="Zinc/RING finger domain, C3HC4 (zinc finger)"/>
    <property type="match status" value="1"/>
</dbReference>
<keyword evidence="2" id="KW-0472">Membrane</keyword>
<dbReference type="GO" id="GO:0061630">
    <property type="term" value="F:ubiquitin protein ligase activity"/>
    <property type="evidence" value="ECO:0007669"/>
    <property type="project" value="TreeGrafter"/>
</dbReference>
<reference evidence="3" key="2">
    <citation type="submission" date="2020-01" db="EMBL/GenBank/DDBJ databases">
        <title>Population-level Yeast Reference Genomes.</title>
        <authorList>
            <person name="Yue J.-X."/>
        </authorList>
    </citation>
    <scope>NUCLEOTIDE SEQUENCE</scope>
    <source>
        <strain evidence="3">CBS432</strain>
    </source>
</reference>
<dbReference type="Pfam" id="PF13920">
    <property type="entry name" value="zf-C3HC4_3"/>
    <property type="match status" value="1"/>
</dbReference>
<name>A0A8B8UXD8_SACPA</name>
<dbReference type="KEGG" id="spao:SPAR_M02350"/>
<feature type="transmembrane region" description="Helical" evidence="2">
    <location>
        <begin position="278"/>
        <end position="297"/>
    </location>
</feature>